<dbReference type="Proteomes" id="UP001500968">
    <property type="component" value="Unassembled WGS sequence"/>
</dbReference>
<keyword evidence="2" id="KW-1185">Reference proteome</keyword>
<accession>A0ABP7U7C1</accession>
<evidence type="ECO:0000313" key="2">
    <source>
        <dbReference type="Proteomes" id="UP001500968"/>
    </source>
</evidence>
<sequence length="655" mass="77167">MRYLLFIVFLLSIQSVSSQRDRSAKLGTLDQNVKPTSRNTSVKDTSATKEVKKAPYDFYRIISLQKDTTYVDTSLTIKKEYEYNYLRKDIFGLLPFANEGQTYTVLDYGLKKFAAYPELGHSGKHFNYLQIDDIKYYSVATPITELYFKTVMEQGQSVDAFITVNTSERFNMSVAFKGLRSLGKYINQLSSTGNFRFTTSYNTLNKRYYLNFHFTGQDFSNGENGGITTLEDFESEDPAFQNRARLEVYLKDAKSFMKGKRYFFDHNFRINTKKGNNNLYLTHQFTYETKFFEYNQKTLASTVGNTQILHFGEAYVSGGINDQSRYNRMHNKVGAIYENALLGKFQFFAEDYRFNYFYDKVLILDSGIIPGSLSDEINTVGGQYEYRKNKWNGVFTYSNSISNQSLTNFNAQLKYQINAKNELQFQYQMLNKIPDHLYNLHQSSFIGYNWYYDFKNEKINNLEVMAKTQWFNAAMQISSLNDYLFFSNDATDPQQQIVTPKQYDKTINYLSVKVSREFKWWKLALDNTVLYQQVDQEDDVLNVPQIVTRNSLYYTDYFFKKALYLQTGFTFNYFTKYYANDYNPILAEAFVQNTREIGEFPMVDFFVNARIRQTRIFFKVEHLNSRMTGNTFYTAPNYPYRDFMIRFGLVWNFFQ</sequence>
<name>A0ABP7U7C1_9FLAO</name>
<protein>
    <submittedName>
        <fullName evidence="1">Porin</fullName>
    </submittedName>
</protein>
<comment type="caution">
    <text evidence="1">The sequence shown here is derived from an EMBL/GenBank/DDBJ whole genome shotgun (WGS) entry which is preliminary data.</text>
</comment>
<dbReference type="RefSeq" id="WP_324690254.1">
    <property type="nucleotide sequence ID" value="NZ_BAABCR010000015.1"/>
</dbReference>
<dbReference type="EMBL" id="BAABCR010000015">
    <property type="protein sequence ID" value="GAA4037097.1"/>
    <property type="molecule type" value="Genomic_DNA"/>
</dbReference>
<proteinExistence type="predicted"/>
<dbReference type="Pfam" id="PF14121">
    <property type="entry name" value="Porin_10"/>
    <property type="match status" value="1"/>
</dbReference>
<reference evidence="2" key="1">
    <citation type="journal article" date="2019" name="Int. J. Syst. Evol. Microbiol.">
        <title>The Global Catalogue of Microorganisms (GCM) 10K type strain sequencing project: providing services to taxonomists for standard genome sequencing and annotation.</title>
        <authorList>
            <consortium name="The Broad Institute Genomics Platform"/>
            <consortium name="The Broad Institute Genome Sequencing Center for Infectious Disease"/>
            <person name="Wu L."/>
            <person name="Ma J."/>
        </authorList>
    </citation>
    <scope>NUCLEOTIDE SEQUENCE [LARGE SCALE GENOMIC DNA]</scope>
    <source>
        <strain evidence="2">JCM 17064</strain>
    </source>
</reference>
<evidence type="ECO:0000313" key="1">
    <source>
        <dbReference type="EMBL" id="GAA4037097.1"/>
    </source>
</evidence>
<organism evidence="1 2">
    <name type="scientific">Flavobacterium cheonhonense</name>
    <dbReference type="NCBI Taxonomy" id="706185"/>
    <lineage>
        <taxon>Bacteria</taxon>
        <taxon>Pseudomonadati</taxon>
        <taxon>Bacteroidota</taxon>
        <taxon>Flavobacteriia</taxon>
        <taxon>Flavobacteriales</taxon>
        <taxon>Flavobacteriaceae</taxon>
        <taxon>Flavobacterium</taxon>
    </lineage>
</organism>
<dbReference type="InterPro" id="IPR025631">
    <property type="entry name" value="Porin_10"/>
</dbReference>
<gene>
    <name evidence="1" type="ORF">GCM10022386_23540</name>
</gene>